<dbReference type="EMBL" id="KV460514">
    <property type="protein sequence ID" value="OCA17247.1"/>
    <property type="molecule type" value="Genomic_DNA"/>
</dbReference>
<proteinExistence type="predicted"/>
<gene>
    <name evidence="1" type="ORF">XENTR_v90027346mg</name>
</gene>
<protein>
    <submittedName>
        <fullName evidence="1">Uncharacterized protein</fullName>
    </submittedName>
</protein>
<reference evidence="1" key="1">
    <citation type="submission" date="2009-11" db="EMBL/GenBank/DDBJ databases">
        <authorList>
            <consortium name="US DOE Joint Genome Institute (JGI-PGF)"/>
            <person name="Ottilar R."/>
            <person name="Schmutz J."/>
            <person name="Salamov A."/>
            <person name="Cheng J.F."/>
            <person name="Lucas S."/>
            <person name="Pitluck S."/>
            <person name="Gundlach H."/>
            <person name="Guo Y."/>
            <person name="Haberer G."/>
            <person name="Nasrallah J."/>
            <person name="Mayer K.F.X."/>
            <person name="van de Peer Y."/>
            <person name="Weigel D."/>
            <person name="Grigoriev I.V."/>
        </authorList>
    </citation>
    <scope>NUCLEOTIDE SEQUENCE</scope>
    <source>
        <strain evidence="1">Nigerian</strain>
    </source>
</reference>
<reference evidence="1" key="2">
    <citation type="journal article" date="2010" name="Science">
        <title>The genome of the Western clawed frog Xenopus tropicalis.</title>
        <authorList>
            <person name="Hellsten U."/>
            <person name="Harland R.M."/>
            <person name="Gilchrist M.J."/>
            <person name="Hendrix D."/>
            <person name="Jurka J."/>
            <person name="Kapitonov V."/>
            <person name="Ovcharenko I."/>
            <person name="Putnam N.H."/>
            <person name="Shu S."/>
            <person name="Taher L."/>
            <person name="Blitz I.L."/>
            <person name="Blumberg B."/>
            <person name="Dichmann D.S."/>
            <person name="Dubchak I."/>
            <person name="Amaya E."/>
            <person name="Detter J.C."/>
            <person name="Fletcher R."/>
            <person name="Gerhard D.S."/>
            <person name="Goodstein D."/>
            <person name="Graves T."/>
            <person name="Grigoriev I.V."/>
            <person name="Grimwood J."/>
            <person name="Kawashima T."/>
            <person name="Lindquist E."/>
            <person name="Lucas S.M."/>
            <person name="Mead P.E."/>
            <person name="Mitros T."/>
            <person name="Ogino H."/>
            <person name="Ohta Y."/>
            <person name="Poliakov A.V."/>
            <person name="Pollet N."/>
            <person name="Robert J."/>
            <person name="Salamov A."/>
            <person name="Sater A.K."/>
            <person name="Schmutz J."/>
            <person name="Terry A."/>
            <person name="Vize P.D."/>
            <person name="Warren W.C."/>
            <person name="Wells D."/>
            <person name="Wills A."/>
            <person name="Wilson R.K."/>
            <person name="Zimmerman L.B."/>
            <person name="Zorn A.M."/>
            <person name="Grainger R."/>
            <person name="Grammer T."/>
            <person name="Khokha M.K."/>
            <person name="Richardson P.M."/>
            <person name="Rokhsar D.S."/>
        </authorList>
    </citation>
    <scope>NUCLEOTIDE SEQUENCE [LARGE SCALE GENOMIC DNA]</scope>
    <source>
        <strain evidence="1">Nigerian</strain>
    </source>
</reference>
<organism evidence="1">
    <name type="scientific">Xenopus tropicalis</name>
    <name type="common">Western clawed frog</name>
    <name type="synonym">Silurana tropicalis</name>
    <dbReference type="NCBI Taxonomy" id="8364"/>
    <lineage>
        <taxon>Eukaryota</taxon>
        <taxon>Metazoa</taxon>
        <taxon>Chordata</taxon>
        <taxon>Craniata</taxon>
        <taxon>Vertebrata</taxon>
        <taxon>Euteleostomi</taxon>
        <taxon>Amphibia</taxon>
        <taxon>Batrachia</taxon>
        <taxon>Anura</taxon>
        <taxon>Pipoidea</taxon>
        <taxon>Pipidae</taxon>
        <taxon>Xenopodinae</taxon>
        <taxon>Xenopus</taxon>
        <taxon>Silurana</taxon>
    </lineage>
</organism>
<accession>A0A1B8Y2T4</accession>
<name>A0A1B8Y2T4_XENTR</name>
<evidence type="ECO:0000313" key="1">
    <source>
        <dbReference type="EMBL" id="OCA17247.1"/>
    </source>
</evidence>
<reference evidence="1" key="3">
    <citation type="submission" date="2016-05" db="EMBL/GenBank/DDBJ databases">
        <title>WGS assembly of Xenopus tropicalis.</title>
        <authorList>
            <person name="Sessions A."/>
            <person name="Jenkins J."/>
            <person name="Mitros T."/>
            <person name="Lyons J.T."/>
            <person name="Dichmann D.S."/>
            <person name="Robert J."/>
            <person name="Harland R.M."/>
            <person name="Rokhsar D.S."/>
        </authorList>
    </citation>
    <scope>NUCLEOTIDE SEQUENCE</scope>
    <source>
        <strain evidence="1">Nigerian</strain>
    </source>
</reference>
<sequence>MEESHQQGIMGQCDPGSKILFPVCYGFLFDSFPQTHKV</sequence>
<dbReference type="AlphaFoldDB" id="A0A1B8Y2T4"/>